<dbReference type="PROSITE" id="PS01228">
    <property type="entry name" value="COF_1"/>
    <property type="match status" value="1"/>
</dbReference>
<dbReference type="Gene3D" id="3.40.50.1000">
    <property type="entry name" value="HAD superfamily/HAD-like"/>
    <property type="match status" value="1"/>
</dbReference>
<dbReference type="AlphaFoldDB" id="A0A921IQP3"/>
<keyword evidence="1" id="KW-0378">Hydrolase</keyword>
<dbReference type="GO" id="GO:0000287">
    <property type="term" value="F:magnesium ion binding"/>
    <property type="evidence" value="ECO:0007669"/>
    <property type="project" value="TreeGrafter"/>
</dbReference>
<dbReference type="PANTHER" id="PTHR10000:SF8">
    <property type="entry name" value="HAD SUPERFAMILY HYDROLASE-LIKE, TYPE 3"/>
    <property type="match status" value="1"/>
</dbReference>
<organism evidence="1 2">
    <name type="scientific">Collinsella ihumii</name>
    <dbReference type="NCBI Taxonomy" id="1720204"/>
    <lineage>
        <taxon>Bacteria</taxon>
        <taxon>Bacillati</taxon>
        <taxon>Actinomycetota</taxon>
        <taxon>Coriobacteriia</taxon>
        <taxon>Coriobacteriales</taxon>
        <taxon>Coriobacteriaceae</taxon>
        <taxon>Collinsella</taxon>
    </lineage>
</organism>
<dbReference type="PANTHER" id="PTHR10000">
    <property type="entry name" value="PHOSPHOSERINE PHOSPHATASE"/>
    <property type="match status" value="1"/>
</dbReference>
<reference evidence="1" key="1">
    <citation type="journal article" date="2021" name="PeerJ">
        <title>Extensive microbial diversity within the chicken gut microbiome revealed by metagenomics and culture.</title>
        <authorList>
            <person name="Gilroy R."/>
            <person name="Ravi A."/>
            <person name="Getino M."/>
            <person name="Pursley I."/>
            <person name="Horton D.L."/>
            <person name="Alikhan N.F."/>
            <person name="Baker D."/>
            <person name="Gharbi K."/>
            <person name="Hall N."/>
            <person name="Watson M."/>
            <person name="Adriaenssens E.M."/>
            <person name="Foster-Nyarko E."/>
            <person name="Jarju S."/>
            <person name="Secka A."/>
            <person name="Antonio M."/>
            <person name="Oren A."/>
            <person name="Chaudhuri R.R."/>
            <person name="La Ragione R."/>
            <person name="Hildebrand F."/>
            <person name="Pallen M.J."/>
        </authorList>
    </citation>
    <scope>NUCLEOTIDE SEQUENCE</scope>
    <source>
        <strain evidence="1">ChiGjej2B2-7701</strain>
    </source>
</reference>
<name>A0A921IQP3_9ACTN</name>
<sequence>MIKLFATDLDGTLLNAFHNVDRTIADAIRTVTDAGAHVVIATGRTMLSNRDHGFDGLPVEMCGANGSIVVGREGVLKTFPLNPELLELLIPAFPDICFDCISLDGTFATASAEVRDAGFAADPWWRRIAMRGMRQAMQRSIHFMTPLSEILKHEICKVNCRVGDPARADELKAFIAEHSDLVVNAPFSPVMFELTDPAVNKGAAVAWLANHFGYTEDEVAVYGDGGNDIAMLSRFEHAYATANGSDAAKRAAGNVIGRCAFHAVPRHMVATVRAQQFRSGYTRIE</sequence>
<gene>
    <name evidence="1" type="ORF">K8U80_09710</name>
</gene>
<dbReference type="Pfam" id="PF08282">
    <property type="entry name" value="Hydrolase_3"/>
    <property type="match status" value="1"/>
</dbReference>
<dbReference type="GO" id="GO:0016791">
    <property type="term" value="F:phosphatase activity"/>
    <property type="evidence" value="ECO:0007669"/>
    <property type="project" value="TreeGrafter"/>
</dbReference>
<dbReference type="NCBIfam" id="TIGR01484">
    <property type="entry name" value="HAD-SF-IIB"/>
    <property type="match status" value="1"/>
</dbReference>
<dbReference type="InterPro" id="IPR036412">
    <property type="entry name" value="HAD-like_sf"/>
</dbReference>
<dbReference type="InterPro" id="IPR006379">
    <property type="entry name" value="HAD-SF_hydro_IIB"/>
</dbReference>
<dbReference type="EMBL" id="DYVF01000058">
    <property type="protein sequence ID" value="HJG31649.1"/>
    <property type="molecule type" value="Genomic_DNA"/>
</dbReference>
<dbReference type="Proteomes" id="UP000746751">
    <property type="component" value="Unassembled WGS sequence"/>
</dbReference>
<dbReference type="GO" id="GO:0005829">
    <property type="term" value="C:cytosol"/>
    <property type="evidence" value="ECO:0007669"/>
    <property type="project" value="TreeGrafter"/>
</dbReference>
<accession>A0A921IQP3</accession>
<dbReference type="Gene3D" id="3.30.1240.10">
    <property type="match status" value="1"/>
</dbReference>
<dbReference type="SUPFAM" id="SSF56784">
    <property type="entry name" value="HAD-like"/>
    <property type="match status" value="1"/>
</dbReference>
<evidence type="ECO:0000313" key="1">
    <source>
        <dbReference type="EMBL" id="HJG31649.1"/>
    </source>
</evidence>
<proteinExistence type="predicted"/>
<comment type="caution">
    <text evidence="1">The sequence shown here is derived from an EMBL/GenBank/DDBJ whole genome shotgun (WGS) entry which is preliminary data.</text>
</comment>
<protein>
    <submittedName>
        <fullName evidence="1">Cof-type HAD-IIB family hydrolase</fullName>
    </submittedName>
</protein>
<dbReference type="InterPro" id="IPR023214">
    <property type="entry name" value="HAD_sf"/>
</dbReference>
<evidence type="ECO:0000313" key="2">
    <source>
        <dbReference type="Proteomes" id="UP000746751"/>
    </source>
</evidence>
<reference evidence="1" key="2">
    <citation type="submission" date="2021-09" db="EMBL/GenBank/DDBJ databases">
        <authorList>
            <person name="Gilroy R."/>
        </authorList>
    </citation>
    <scope>NUCLEOTIDE SEQUENCE</scope>
    <source>
        <strain evidence="1">ChiGjej2B2-7701</strain>
    </source>
</reference>